<gene>
    <name evidence="1" type="ORF">FISHEDRAFT_60581</name>
</gene>
<evidence type="ECO:0000313" key="2">
    <source>
        <dbReference type="Proteomes" id="UP000054144"/>
    </source>
</evidence>
<dbReference type="AlphaFoldDB" id="A0A0D7A5K4"/>
<reference evidence="1 2" key="1">
    <citation type="journal article" date="2015" name="Fungal Genet. Biol.">
        <title>Evolution of novel wood decay mechanisms in Agaricales revealed by the genome sequences of Fistulina hepatica and Cylindrobasidium torrendii.</title>
        <authorList>
            <person name="Floudas D."/>
            <person name="Held B.W."/>
            <person name="Riley R."/>
            <person name="Nagy L.G."/>
            <person name="Koehler G."/>
            <person name="Ransdell A.S."/>
            <person name="Younus H."/>
            <person name="Chow J."/>
            <person name="Chiniquy J."/>
            <person name="Lipzen A."/>
            <person name="Tritt A."/>
            <person name="Sun H."/>
            <person name="Haridas S."/>
            <person name="LaButti K."/>
            <person name="Ohm R.A."/>
            <person name="Kues U."/>
            <person name="Blanchette R.A."/>
            <person name="Grigoriev I.V."/>
            <person name="Minto R.E."/>
            <person name="Hibbett D.S."/>
        </authorList>
    </citation>
    <scope>NUCLEOTIDE SEQUENCE [LARGE SCALE GENOMIC DNA]</scope>
    <source>
        <strain evidence="1 2">ATCC 64428</strain>
    </source>
</reference>
<name>A0A0D7A5K4_9AGAR</name>
<dbReference type="Proteomes" id="UP000054144">
    <property type="component" value="Unassembled WGS sequence"/>
</dbReference>
<accession>A0A0D7A5K4</accession>
<organism evidence="1 2">
    <name type="scientific">Fistulina hepatica ATCC 64428</name>
    <dbReference type="NCBI Taxonomy" id="1128425"/>
    <lineage>
        <taxon>Eukaryota</taxon>
        <taxon>Fungi</taxon>
        <taxon>Dikarya</taxon>
        <taxon>Basidiomycota</taxon>
        <taxon>Agaricomycotina</taxon>
        <taxon>Agaricomycetes</taxon>
        <taxon>Agaricomycetidae</taxon>
        <taxon>Agaricales</taxon>
        <taxon>Fistulinaceae</taxon>
        <taxon>Fistulina</taxon>
    </lineage>
</organism>
<dbReference type="EMBL" id="KN882043">
    <property type="protein sequence ID" value="KIY46103.1"/>
    <property type="molecule type" value="Genomic_DNA"/>
</dbReference>
<sequence length="329" mass="37346">MDSEAVSVQDDTPPEFWNKVEDLWFDDGSIVVRAGCSIYRLSKSLLMMRSPVLRDLLSVPDTESSQTYEQCPVVTFPDAAREVTPFLKAIFDSSYFDGNTVPDGSFVALAGILRLSHKYDVQYLRRRALSLLARKYYPTQLAEWDTCAAPATVGEHYLMANIALETDAQWLLPAILVRCTQKSNVDTCFDGAPVEGVVYRLPPVHQRICITAMNHFLRHRYERVKRTILSDYATQHPCGDTRCATLRSTYAGAVLTAVSSIIDRLSDTWWEALANTEGTCQCTMRYKTLLEHWRALFWQRIPKLYNLPPWAELEVLKESDLGESSIESV</sequence>
<protein>
    <recommendedName>
        <fullName evidence="3">BTB domain-containing protein</fullName>
    </recommendedName>
</protein>
<dbReference type="InterPro" id="IPR011333">
    <property type="entry name" value="SKP1/BTB/POZ_sf"/>
</dbReference>
<dbReference type="Gene3D" id="3.30.710.10">
    <property type="entry name" value="Potassium Channel Kv1.1, Chain A"/>
    <property type="match status" value="1"/>
</dbReference>
<dbReference type="OrthoDB" id="3893071at2759"/>
<keyword evidence="2" id="KW-1185">Reference proteome</keyword>
<evidence type="ECO:0000313" key="1">
    <source>
        <dbReference type="EMBL" id="KIY46103.1"/>
    </source>
</evidence>
<evidence type="ECO:0008006" key="3">
    <source>
        <dbReference type="Google" id="ProtNLM"/>
    </source>
</evidence>
<proteinExistence type="predicted"/>